<dbReference type="InterPro" id="IPR007325">
    <property type="entry name" value="KFase/CYL"/>
</dbReference>
<dbReference type="InterPro" id="IPR037175">
    <property type="entry name" value="KFase_sf"/>
</dbReference>
<dbReference type="Pfam" id="PF04199">
    <property type="entry name" value="Cyclase"/>
    <property type="match status" value="1"/>
</dbReference>
<accession>A0AAD7U3F0</accession>
<dbReference type="Gene3D" id="3.50.30.50">
    <property type="entry name" value="Putative cyclase"/>
    <property type="match status" value="1"/>
</dbReference>
<name>A0AAD7U3F0_9APHY</name>
<proteinExistence type="inferred from homology"/>
<reference evidence="2" key="1">
    <citation type="submission" date="2022-11" db="EMBL/GenBank/DDBJ databases">
        <title>Genome Sequence of Cubamyces cubensis.</title>
        <authorList>
            <person name="Buettner E."/>
        </authorList>
    </citation>
    <scope>NUCLEOTIDE SEQUENCE</scope>
    <source>
        <strain evidence="2">MPL-01</strain>
    </source>
</reference>
<keyword evidence="3" id="KW-1185">Reference proteome</keyword>
<dbReference type="PANTHER" id="PTHR31118:SF12">
    <property type="entry name" value="CYCLASE-LIKE PROTEIN 2"/>
    <property type="match status" value="1"/>
</dbReference>
<evidence type="ECO:0000313" key="2">
    <source>
        <dbReference type="EMBL" id="KAJ8501776.1"/>
    </source>
</evidence>
<dbReference type="GO" id="GO:0004061">
    <property type="term" value="F:arylformamidase activity"/>
    <property type="evidence" value="ECO:0007669"/>
    <property type="project" value="InterPro"/>
</dbReference>
<organism evidence="2 3">
    <name type="scientific">Trametes cubensis</name>
    <dbReference type="NCBI Taxonomy" id="1111947"/>
    <lineage>
        <taxon>Eukaryota</taxon>
        <taxon>Fungi</taxon>
        <taxon>Dikarya</taxon>
        <taxon>Basidiomycota</taxon>
        <taxon>Agaricomycotina</taxon>
        <taxon>Agaricomycetes</taxon>
        <taxon>Polyporales</taxon>
        <taxon>Polyporaceae</taxon>
        <taxon>Trametes</taxon>
    </lineage>
</organism>
<sequence length="234" mass="25501">MTPNGIPQSSPEIVDLTHALIPGEVPACAGHPCYNASLSFGISKGDFANVHTLTLGTHTGTHIDAPYHFFMDGATVDRIDLSLLSAASAVVADLRTKAFHECIVWDDLQTAAEEIEARHVRVLLLCTGWSRNWNKPNYSKHPFLDPDAARRLFELGVRVIGLDTMSPDKVTDEEETADVHRIFLGSGGIIVENLTHLEALIDYGWKHITVSLLPLNLAGCDGSPIRAVAWEGTQ</sequence>
<dbReference type="AlphaFoldDB" id="A0AAD7U3F0"/>
<comment type="caution">
    <text evidence="2">The sequence shown here is derived from an EMBL/GenBank/DDBJ whole genome shotgun (WGS) entry which is preliminary data.</text>
</comment>
<dbReference type="GO" id="GO:0019441">
    <property type="term" value="P:L-tryptophan catabolic process to kynurenine"/>
    <property type="evidence" value="ECO:0007669"/>
    <property type="project" value="InterPro"/>
</dbReference>
<evidence type="ECO:0008006" key="4">
    <source>
        <dbReference type="Google" id="ProtNLM"/>
    </source>
</evidence>
<protein>
    <recommendedName>
        <fullName evidence="4">Cyclase</fullName>
    </recommendedName>
</protein>
<gene>
    <name evidence="2" type="ORF">ONZ51_g414</name>
</gene>
<dbReference type="Proteomes" id="UP001215151">
    <property type="component" value="Unassembled WGS sequence"/>
</dbReference>
<dbReference type="SUPFAM" id="SSF102198">
    <property type="entry name" value="Putative cyclase"/>
    <property type="match status" value="1"/>
</dbReference>
<evidence type="ECO:0000313" key="3">
    <source>
        <dbReference type="Proteomes" id="UP001215151"/>
    </source>
</evidence>
<evidence type="ECO:0000256" key="1">
    <source>
        <dbReference type="ARBA" id="ARBA00007865"/>
    </source>
</evidence>
<dbReference type="PANTHER" id="PTHR31118">
    <property type="entry name" value="CYCLASE-LIKE PROTEIN 2"/>
    <property type="match status" value="1"/>
</dbReference>
<comment type="similarity">
    <text evidence="1">Belongs to the Cyclase 1 superfamily.</text>
</comment>
<dbReference type="EMBL" id="JAPEVG010000004">
    <property type="protein sequence ID" value="KAJ8501776.1"/>
    <property type="molecule type" value="Genomic_DNA"/>
</dbReference>